<feature type="transmembrane region" description="Helical" evidence="1">
    <location>
        <begin position="1160"/>
        <end position="1181"/>
    </location>
</feature>
<organism evidence="3 4">
    <name type="scientific">Fusarium tjaetaba</name>
    <dbReference type="NCBI Taxonomy" id="1567544"/>
    <lineage>
        <taxon>Eukaryota</taxon>
        <taxon>Fungi</taxon>
        <taxon>Dikarya</taxon>
        <taxon>Ascomycota</taxon>
        <taxon>Pezizomycotina</taxon>
        <taxon>Sordariomycetes</taxon>
        <taxon>Hypocreomycetidae</taxon>
        <taxon>Hypocreales</taxon>
        <taxon>Nectriaceae</taxon>
        <taxon>Fusarium</taxon>
        <taxon>Fusarium fujikuroi species complex</taxon>
    </lineage>
</organism>
<dbReference type="InterPro" id="IPR010730">
    <property type="entry name" value="HET"/>
</dbReference>
<keyword evidence="1" id="KW-0812">Transmembrane</keyword>
<reference evidence="3 4" key="1">
    <citation type="submission" date="2020-05" db="EMBL/GenBank/DDBJ databases">
        <title>Identification and distribution of gene clusters putatively required for synthesis of sphingolipid metabolism inhibitors in phylogenetically diverse species of the filamentous fungus Fusarium.</title>
        <authorList>
            <person name="Kim H.-S."/>
            <person name="Busman M."/>
            <person name="Brown D.W."/>
            <person name="Divon H."/>
            <person name="Uhlig S."/>
            <person name="Proctor R.H."/>
        </authorList>
    </citation>
    <scope>NUCLEOTIDE SEQUENCE [LARGE SCALE GENOMIC DNA]</scope>
    <source>
        <strain evidence="3 4">NRRL 66243</strain>
    </source>
</reference>
<evidence type="ECO:0000313" key="3">
    <source>
        <dbReference type="EMBL" id="KAF5632292.1"/>
    </source>
</evidence>
<dbReference type="PANTHER" id="PTHR24148">
    <property type="entry name" value="ANKYRIN REPEAT DOMAIN-CONTAINING PROTEIN 39 HOMOLOG-RELATED"/>
    <property type="match status" value="1"/>
</dbReference>
<dbReference type="InterPro" id="IPR011990">
    <property type="entry name" value="TPR-like_helical_dom_sf"/>
</dbReference>
<sequence>MAEVYCKARQVIVWLGEATSDSDLAMQKISEVAEGDDIPAEQDNIIVPESIAALLKRTWFRRIWVLQEVAAAQHVLIVCGASQIDGYAFCLGLAPYIDASEGFEPVSSIEYLIRGSIFRPKYTKTDSGLITLGIRSLGELMDMYHAHEATEPLDKVFALLGMSTDGSSASELKPNYSISWDVLFCRLTTFLLGPKVSVKTSNSDRAAIISGQGTVLGKVTSVAPRRSRNRDFRVNMTYTTPFESFWRPTSWDLDASVKRAKEGDILCLLEGASHPMLIRQEGDCFSVILISLSTTPRQPNLPLTTRSHKFVLIWNLEDSSKTVNDSQLETWLDMGTLEYVDPHPETVIQNSHLLLLSAHVLVGACRFEAAIDLFHKAVEGYDYHLAKNDAKRIECLAAMAVAYGSLQRWDEAKGVWESIIRVCYASSDCFTQTTDFLDNLLPILDKDEKDYDGKRWQAVRDAINAKRSQTPIQEDRIPDLVEYLDSQVMNILVDQQDHWPVTRRESWIAASCDESSREEAVKVFLDRLSDLELPEQVFVAAARNILYGQKLTAMLLGRQGPEAQITQAVFRSAAVNSRSKRALIFSLLEHEGMEVCSGIDTNSAWATLPPLMLDSEPYIAKMDVLYLAKLYSKTDKATLLRMLISATDPLDLPHLRRGLYQFAWDEYKFRRLDELVEMLPPALEDIIATLTHIMLSNGEHAVQQVIELARRSRPDTTRTKMVNEEIVNGCSKIIETRSPAELLQFLDSLYELGVSFSYQGKVESPPTQSSILPTTLSKDPRFLKTLIEKKLVSPQMQPFTILSLRWHLTWNAYINDGVSEERCPPAGMPDWPLYCAIVLAADSEVIDFLCSSGARVDQDLSGTSPHGREAAIIERLQQTTAFSTFNEDFRNLRRVCFKMAKAQLDSTYMDGGYKDATSFKLLWEMSFDQAWSVGAYFQLDPLYRFQPASLGKSNSSCAMMESPSEIVLSTPGYYGPGSITAWYCIVASTAISWIWNPAHRFLATSDFLAAILYPFIAMIHFAIQLWNYPSDKTQYLRGNLMHILIGNGDEGPVSAKYDYQYKNQVLFDKPGPDMFEIFPRVISIDAALRINDNCFWLCLIALGFLLVEHRKNWTEQQLQGFESVGKCLLAGVVLPIINSVFLLITCGDSRTFWIPVESTLFRFMAVTVGMCPVMVAFFIYLPFSTGDISFSGILPETRSITRFPMDLVGNLFHRIRKVRLLHFGLGILYLVFIGILAWGTVNTLRVAYPIQLFIPAVGISIFEMEQVASLFGGMVVLFYNIHSVYYPH</sequence>
<feature type="transmembrane region" description="Helical" evidence="1">
    <location>
        <begin position="1007"/>
        <end position="1026"/>
    </location>
</feature>
<dbReference type="PANTHER" id="PTHR24148:SF78">
    <property type="entry name" value="HETEROKARYON INCOMPATIBILITY DOMAIN-CONTAINING PROTEIN"/>
    <property type="match status" value="1"/>
</dbReference>
<dbReference type="SUPFAM" id="SSF48452">
    <property type="entry name" value="TPR-like"/>
    <property type="match status" value="1"/>
</dbReference>
<protein>
    <submittedName>
        <fullName evidence="3">Het-domain protein</fullName>
    </submittedName>
</protein>
<feature type="transmembrane region" description="Helical" evidence="1">
    <location>
        <begin position="973"/>
        <end position="995"/>
    </location>
</feature>
<dbReference type="InterPro" id="IPR052895">
    <property type="entry name" value="HetReg/Transcr_Mod"/>
</dbReference>
<dbReference type="Pfam" id="PF06985">
    <property type="entry name" value="HET"/>
    <property type="match status" value="1"/>
</dbReference>
<feature type="transmembrane region" description="Helical" evidence="1">
    <location>
        <begin position="1220"/>
        <end position="1240"/>
    </location>
</feature>
<keyword evidence="1" id="KW-0472">Membrane</keyword>
<feature type="transmembrane region" description="Helical" evidence="1">
    <location>
        <begin position="1086"/>
        <end position="1107"/>
    </location>
</feature>
<feature type="transmembrane region" description="Helical" evidence="1">
    <location>
        <begin position="1127"/>
        <end position="1145"/>
    </location>
</feature>
<feature type="transmembrane region" description="Helical" evidence="1">
    <location>
        <begin position="1267"/>
        <end position="1286"/>
    </location>
</feature>
<dbReference type="OrthoDB" id="194358at2759"/>
<proteinExistence type="predicted"/>
<dbReference type="RefSeq" id="XP_037205344.1">
    <property type="nucleotide sequence ID" value="XM_037354359.1"/>
</dbReference>
<dbReference type="GeneID" id="59306629"/>
<dbReference type="Proteomes" id="UP000530670">
    <property type="component" value="Unassembled WGS sequence"/>
</dbReference>
<dbReference type="EMBL" id="JAAQRI010000154">
    <property type="protein sequence ID" value="KAF5632292.1"/>
    <property type="molecule type" value="Genomic_DNA"/>
</dbReference>
<accession>A0A8H5RFJ9</accession>
<keyword evidence="1" id="KW-1133">Transmembrane helix</keyword>
<dbReference type="Gene3D" id="1.25.40.10">
    <property type="entry name" value="Tetratricopeptide repeat domain"/>
    <property type="match status" value="1"/>
</dbReference>
<feature type="domain" description="Heterokaryon incompatibility" evidence="2">
    <location>
        <begin position="1"/>
        <end position="68"/>
    </location>
</feature>
<keyword evidence="4" id="KW-1185">Reference proteome</keyword>
<evidence type="ECO:0000259" key="2">
    <source>
        <dbReference type="Pfam" id="PF06985"/>
    </source>
</evidence>
<gene>
    <name evidence="3" type="ORF">FTJAE_7624</name>
</gene>
<comment type="caution">
    <text evidence="3">The sequence shown here is derived from an EMBL/GenBank/DDBJ whole genome shotgun (WGS) entry which is preliminary data.</text>
</comment>
<evidence type="ECO:0000313" key="4">
    <source>
        <dbReference type="Proteomes" id="UP000530670"/>
    </source>
</evidence>
<name>A0A8H5RFJ9_9HYPO</name>
<evidence type="ECO:0000256" key="1">
    <source>
        <dbReference type="SAM" id="Phobius"/>
    </source>
</evidence>